<protein>
    <recommendedName>
        <fullName evidence="1">Thioester reductase (TE) domain-containing protein</fullName>
    </recommendedName>
</protein>
<dbReference type="GO" id="GO:0035336">
    <property type="term" value="P:long-chain fatty-acyl-CoA metabolic process"/>
    <property type="evidence" value="ECO:0007669"/>
    <property type="project" value="TreeGrafter"/>
</dbReference>
<dbReference type="PANTHER" id="PTHR11011:SF45">
    <property type="entry name" value="FATTY ACYL-COA REDUCTASE CG8306-RELATED"/>
    <property type="match status" value="1"/>
</dbReference>
<dbReference type="InterPro" id="IPR036291">
    <property type="entry name" value="NAD(P)-bd_dom_sf"/>
</dbReference>
<dbReference type="GO" id="GO:0080019">
    <property type="term" value="F:alcohol-forming very long-chain fatty acyl-CoA reductase activity"/>
    <property type="evidence" value="ECO:0007669"/>
    <property type="project" value="InterPro"/>
</dbReference>
<reference evidence="2 3" key="1">
    <citation type="journal article" date="2015" name="Int. J. Syst. Evol. Microbiol.">
        <title>Burkholderia monticola sp. nov., isolated from mountain soil.</title>
        <authorList>
            <person name="Baek I."/>
            <person name="Seo B."/>
            <person name="Lee I."/>
            <person name="Yi H."/>
            <person name="Chun J."/>
        </authorList>
    </citation>
    <scope>NUCLEOTIDE SEQUENCE [LARGE SCALE GENOMIC DNA]</scope>
    <source>
        <strain evidence="2 3">JC2948</strain>
    </source>
</reference>
<dbReference type="RefSeq" id="WP_062133917.1">
    <property type="nucleotide sequence ID" value="NZ_LRBG01000037.1"/>
</dbReference>
<dbReference type="InterPro" id="IPR026055">
    <property type="entry name" value="FAR"/>
</dbReference>
<dbReference type="PANTHER" id="PTHR11011">
    <property type="entry name" value="MALE STERILITY PROTEIN 2-RELATED"/>
    <property type="match status" value="1"/>
</dbReference>
<dbReference type="Gene3D" id="3.40.50.720">
    <property type="entry name" value="NAD(P)-binding Rossmann-like Domain"/>
    <property type="match status" value="1"/>
</dbReference>
<comment type="caution">
    <text evidence="2">The sequence shown here is derived from an EMBL/GenBank/DDBJ whole genome shotgun (WGS) entry which is preliminary data.</text>
</comment>
<dbReference type="CDD" id="cd05263">
    <property type="entry name" value="MupV_like_SDR_e"/>
    <property type="match status" value="1"/>
</dbReference>
<keyword evidence="3" id="KW-1185">Reference proteome</keyword>
<sequence>MNKHVLVTGARGLLGAEVIARLTAMGYPVVAFLRSDGPVVRNDGTPLAATPYRGHTPAAGTFSCVRGDVAEPHLGLDPDTYAALRATTQAIVHCAALTSFGRKPEVYEAINFRGTERIVEFAQRSGDAPIPLLYVSTAYVCGERPGIFSEDDLELGQRLGNPYEQSKYRAEQSVRAAMRGGLPAAVLRPSIIVGDSATGVIRKFDTLYTVVRLTAAGLVRTMPGDYGATLNIVPIDWVADCVAEALAKFPLVRGRTLHLTSGTPTTLREINDVCAEFPSFHVPRYVPRHVFDAAAMKPLERRYYDEVVKLYESYLTRQVRFARETTAALLPALPRATGKTLLRRIFRYGIAAGYFVPRSA</sequence>
<organism evidence="2 3">
    <name type="scientific">Paraburkholderia monticola</name>
    <dbReference type="NCBI Taxonomy" id="1399968"/>
    <lineage>
        <taxon>Bacteria</taxon>
        <taxon>Pseudomonadati</taxon>
        <taxon>Pseudomonadota</taxon>
        <taxon>Betaproteobacteria</taxon>
        <taxon>Burkholderiales</taxon>
        <taxon>Burkholderiaceae</taxon>
        <taxon>Paraburkholderia</taxon>
    </lineage>
</organism>
<name>A0A149PH59_9BURK</name>
<dbReference type="OrthoDB" id="9810734at2"/>
<dbReference type="SUPFAM" id="SSF51735">
    <property type="entry name" value="NAD(P)-binding Rossmann-fold domains"/>
    <property type="match status" value="1"/>
</dbReference>
<dbReference type="Proteomes" id="UP000075613">
    <property type="component" value="Unassembled WGS sequence"/>
</dbReference>
<accession>A0A149PH59</accession>
<dbReference type="AlphaFoldDB" id="A0A149PH59"/>
<dbReference type="EMBL" id="LRBG01000037">
    <property type="protein sequence ID" value="KXU84196.1"/>
    <property type="molecule type" value="Genomic_DNA"/>
</dbReference>
<proteinExistence type="predicted"/>
<gene>
    <name evidence="2" type="ORF">CI15_27300</name>
</gene>
<feature type="domain" description="Thioester reductase (TE)" evidence="1">
    <location>
        <begin position="7"/>
        <end position="240"/>
    </location>
</feature>
<dbReference type="GO" id="GO:0010345">
    <property type="term" value="P:suberin biosynthetic process"/>
    <property type="evidence" value="ECO:0007669"/>
    <property type="project" value="TreeGrafter"/>
</dbReference>
<evidence type="ECO:0000259" key="1">
    <source>
        <dbReference type="Pfam" id="PF07993"/>
    </source>
</evidence>
<evidence type="ECO:0000313" key="3">
    <source>
        <dbReference type="Proteomes" id="UP000075613"/>
    </source>
</evidence>
<dbReference type="STRING" id="1399968.CI15_27300"/>
<dbReference type="Pfam" id="PF07993">
    <property type="entry name" value="NAD_binding_4"/>
    <property type="match status" value="1"/>
</dbReference>
<evidence type="ECO:0000313" key="2">
    <source>
        <dbReference type="EMBL" id="KXU84196.1"/>
    </source>
</evidence>
<dbReference type="InterPro" id="IPR013120">
    <property type="entry name" value="FAR_NAD-bd"/>
</dbReference>